<dbReference type="PROSITE" id="PS01064">
    <property type="entry name" value="PYRIDOX_OXIDASE"/>
    <property type="match status" value="1"/>
</dbReference>
<feature type="binding site" evidence="9 10">
    <location>
        <begin position="192"/>
        <end position="194"/>
    </location>
    <ligand>
        <name>substrate</name>
    </ligand>
</feature>
<dbReference type="NCBIfam" id="NF004231">
    <property type="entry name" value="PRK05679.1"/>
    <property type="match status" value="1"/>
</dbReference>
<dbReference type="FunFam" id="2.30.110.10:FF:000005">
    <property type="entry name" value="NAD(P)H-hydrate epimerase"/>
    <property type="match status" value="1"/>
</dbReference>
<comment type="cofactor">
    <cofactor evidence="9 11">
        <name>FMN</name>
        <dbReference type="ChEBI" id="CHEBI:58210"/>
    </cofactor>
    <text evidence="9 11">Binds 1 FMN per subunit.</text>
</comment>
<comment type="pathway">
    <text evidence="2 9">Cofactor metabolism; pyridoxal 5'-phosphate salvage; pyridoxal 5'-phosphate from pyridoxine 5'-phosphate: step 1/1.</text>
</comment>
<dbReference type="InterPro" id="IPR000659">
    <property type="entry name" value="Pyridox_Oxase"/>
</dbReference>
<feature type="binding site" evidence="9 11">
    <location>
        <position position="196"/>
    </location>
    <ligand>
        <name>FMN</name>
        <dbReference type="ChEBI" id="CHEBI:58210"/>
    </ligand>
</feature>
<evidence type="ECO:0000256" key="6">
    <source>
        <dbReference type="ARBA" id="ARBA00022643"/>
    </source>
</evidence>
<evidence type="ECO:0000313" key="14">
    <source>
        <dbReference type="EMBL" id="CAA9389312.1"/>
    </source>
</evidence>
<feature type="domain" description="Pyridoxine 5'-phosphate oxidase dimerisation C-terminal" evidence="13">
    <location>
        <begin position="173"/>
        <end position="213"/>
    </location>
</feature>
<organism evidence="14">
    <name type="scientific">uncultured Rubrobacteraceae bacterium</name>
    <dbReference type="NCBI Taxonomy" id="349277"/>
    <lineage>
        <taxon>Bacteria</taxon>
        <taxon>Bacillati</taxon>
        <taxon>Actinomycetota</taxon>
        <taxon>Rubrobacteria</taxon>
        <taxon>Rubrobacterales</taxon>
        <taxon>Rubrobacteraceae</taxon>
        <taxon>environmental samples</taxon>
    </lineage>
</organism>
<feature type="binding site" evidence="9 11">
    <location>
        <position position="84"/>
    </location>
    <ligand>
        <name>FMN</name>
        <dbReference type="ChEBI" id="CHEBI:58210"/>
    </ligand>
</feature>
<dbReference type="PANTHER" id="PTHR10851">
    <property type="entry name" value="PYRIDOXINE-5-PHOSPHATE OXIDASE"/>
    <property type="match status" value="1"/>
</dbReference>
<evidence type="ECO:0000256" key="3">
    <source>
        <dbReference type="ARBA" id="ARBA00007301"/>
    </source>
</evidence>
<feature type="binding site" evidence="10">
    <location>
        <begin position="9"/>
        <end position="12"/>
    </location>
    <ligand>
        <name>substrate</name>
    </ligand>
</feature>
<evidence type="ECO:0000256" key="10">
    <source>
        <dbReference type="PIRSR" id="PIRSR000190-1"/>
    </source>
</evidence>
<evidence type="ECO:0000256" key="9">
    <source>
        <dbReference type="HAMAP-Rule" id="MF_01629"/>
    </source>
</evidence>
<dbReference type="HAMAP" id="MF_01629">
    <property type="entry name" value="PdxH"/>
    <property type="match status" value="1"/>
</dbReference>
<feature type="binding site" evidence="9 11">
    <location>
        <position position="186"/>
    </location>
    <ligand>
        <name>FMN</name>
        <dbReference type="ChEBI" id="CHEBI:58210"/>
    </ligand>
</feature>
<dbReference type="InterPro" id="IPR019740">
    <property type="entry name" value="Pyridox_Oxase_CS"/>
</dbReference>
<dbReference type="InterPro" id="IPR012349">
    <property type="entry name" value="Split_barrel_FMN-bd"/>
</dbReference>
<accession>A0A6J4NK05</accession>
<evidence type="ECO:0000259" key="13">
    <source>
        <dbReference type="Pfam" id="PF10590"/>
    </source>
</evidence>
<feature type="binding site" evidence="9 11">
    <location>
        <position position="83"/>
    </location>
    <ligand>
        <name>FMN</name>
        <dbReference type="ChEBI" id="CHEBI:58210"/>
    </ligand>
</feature>
<feature type="binding site" evidence="9 10">
    <location>
        <position position="67"/>
    </location>
    <ligand>
        <name>substrate</name>
    </ligand>
</feature>
<evidence type="ECO:0000256" key="7">
    <source>
        <dbReference type="ARBA" id="ARBA00023002"/>
    </source>
</evidence>
<evidence type="ECO:0000256" key="2">
    <source>
        <dbReference type="ARBA" id="ARBA00005037"/>
    </source>
</evidence>
<dbReference type="NCBIfam" id="TIGR00558">
    <property type="entry name" value="pdxH"/>
    <property type="match status" value="1"/>
</dbReference>
<reference evidence="14" key="1">
    <citation type="submission" date="2020-02" db="EMBL/GenBank/DDBJ databases">
        <authorList>
            <person name="Meier V. D."/>
        </authorList>
    </citation>
    <scope>NUCLEOTIDE SEQUENCE</scope>
    <source>
        <strain evidence="14">AVDCRST_MAG03</strain>
    </source>
</reference>
<dbReference type="PANTHER" id="PTHR10851:SF0">
    <property type="entry name" value="PYRIDOXINE-5'-PHOSPHATE OXIDASE"/>
    <property type="match status" value="1"/>
</dbReference>
<evidence type="ECO:0000256" key="1">
    <source>
        <dbReference type="ARBA" id="ARBA00004738"/>
    </source>
</evidence>
<keyword evidence="8 9" id="KW-0664">Pyridoxine biosynthesis</keyword>
<dbReference type="InterPro" id="IPR019576">
    <property type="entry name" value="Pyridoxamine_oxidase_dimer_C"/>
</dbReference>
<comment type="pathway">
    <text evidence="1 9">Cofactor metabolism; pyridoxal 5'-phosphate salvage; pyridoxal 5'-phosphate from pyridoxamine 5'-phosphate: step 1/1.</text>
</comment>
<comment type="catalytic activity">
    <reaction evidence="9">
        <text>pyridoxamine 5'-phosphate + O2 + H2O = pyridoxal 5'-phosphate + H2O2 + NH4(+)</text>
        <dbReference type="Rhea" id="RHEA:15817"/>
        <dbReference type="ChEBI" id="CHEBI:15377"/>
        <dbReference type="ChEBI" id="CHEBI:15379"/>
        <dbReference type="ChEBI" id="CHEBI:16240"/>
        <dbReference type="ChEBI" id="CHEBI:28938"/>
        <dbReference type="ChEBI" id="CHEBI:58451"/>
        <dbReference type="ChEBI" id="CHEBI:597326"/>
        <dbReference type="EC" id="1.4.3.5"/>
    </reaction>
</comment>
<feature type="binding site" evidence="9 11">
    <location>
        <begin position="62"/>
        <end position="67"/>
    </location>
    <ligand>
        <name>FMN</name>
        <dbReference type="ChEBI" id="CHEBI:58210"/>
    </ligand>
</feature>
<evidence type="ECO:0000259" key="12">
    <source>
        <dbReference type="Pfam" id="PF01243"/>
    </source>
</evidence>
<feature type="binding site" evidence="9 10">
    <location>
        <position position="124"/>
    </location>
    <ligand>
        <name>substrate</name>
    </ligand>
</feature>
<comment type="subunit">
    <text evidence="4 9">Homodimer.</text>
</comment>
<evidence type="ECO:0000256" key="5">
    <source>
        <dbReference type="ARBA" id="ARBA00022630"/>
    </source>
</evidence>
<feature type="binding site" evidence="9 11">
    <location>
        <begin position="77"/>
        <end position="78"/>
    </location>
    <ligand>
        <name>FMN</name>
        <dbReference type="ChEBI" id="CHEBI:58210"/>
    </ligand>
</feature>
<dbReference type="Gene3D" id="2.30.110.10">
    <property type="entry name" value="Electron Transport, Fmn-binding Protein, Chain A"/>
    <property type="match status" value="1"/>
</dbReference>
<comment type="similarity">
    <text evidence="3 9">Belongs to the pyridoxamine 5'-phosphate oxidase family.</text>
</comment>
<dbReference type="EMBL" id="CADCUT010000029">
    <property type="protein sequence ID" value="CAA9389312.1"/>
    <property type="molecule type" value="Genomic_DNA"/>
</dbReference>
<keyword evidence="7 9" id="KW-0560">Oxidoreductase</keyword>
<comment type="catalytic activity">
    <reaction evidence="9">
        <text>pyridoxine 5'-phosphate + O2 = pyridoxal 5'-phosphate + H2O2</text>
        <dbReference type="Rhea" id="RHEA:15149"/>
        <dbReference type="ChEBI" id="CHEBI:15379"/>
        <dbReference type="ChEBI" id="CHEBI:16240"/>
        <dbReference type="ChEBI" id="CHEBI:58589"/>
        <dbReference type="ChEBI" id="CHEBI:597326"/>
        <dbReference type="EC" id="1.4.3.5"/>
    </reaction>
</comment>
<evidence type="ECO:0000256" key="8">
    <source>
        <dbReference type="ARBA" id="ARBA00023096"/>
    </source>
</evidence>
<gene>
    <name evidence="9" type="primary">pdxH</name>
    <name evidence="14" type="ORF">AVDCRST_MAG03-484</name>
</gene>
<sequence length="213" mass="24411">MSRNVADLRKEYTRAGLTESDVAPDPIEQFRRWFDEALGADLHEPNAMTVATATPDGRPSARVVLLKGFDGRGFVFYTNYEGRKGRELEENPRAALLFYWGELERQVRVEGAVSRTSEEESDAYYASRPRGSRLGAWASEQSRVVAGREVLEGRVGDLEVDYEGREVPRPAFWGGYRVEPEVVEFWQGRENRLHDRIVYRRGDGGWEIKRLQP</sequence>
<feature type="binding site" evidence="9 11">
    <location>
        <begin position="141"/>
        <end position="142"/>
    </location>
    <ligand>
        <name>FMN</name>
        <dbReference type="ChEBI" id="CHEBI:58210"/>
    </ligand>
</feature>
<keyword evidence="5 9" id="KW-0285">Flavoprotein</keyword>
<dbReference type="Pfam" id="PF10590">
    <property type="entry name" value="PNP_phzG_C"/>
    <property type="match status" value="1"/>
</dbReference>
<evidence type="ECO:0000256" key="4">
    <source>
        <dbReference type="ARBA" id="ARBA00011738"/>
    </source>
</evidence>
<dbReference type="EC" id="1.4.3.5" evidence="9"/>
<feature type="binding site" evidence="9 10">
    <location>
        <position position="128"/>
    </location>
    <ligand>
        <name>substrate</name>
    </ligand>
</feature>
<dbReference type="GO" id="GO:0004733">
    <property type="term" value="F:pyridoxamine phosphate oxidase activity"/>
    <property type="evidence" value="ECO:0007669"/>
    <property type="project" value="UniProtKB-UniRule"/>
</dbReference>
<proteinExistence type="inferred from homology"/>
<dbReference type="PIRSF" id="PIRSF000190">
    <property type="entry name" value="Pyd_amn-ph_oxd"/>
    <property type="match status" value="1"/>
</dbReference>
<dbReference type="InterPro" id="IPR011576">
    <property type="entry name" value="Pyridox_Oxase_N"/>
</dbReference>
<feature type="binding site" evidence="9 11">
    <location>
        <position position="106"/>
    </location>
    <ligand>
        <name>FMN</name>
        <dbReference type="ChEBI" id="CHEBI:58210"/>
    </ligand>
</feature>
<dbReference type="GO" id="GO:0008615">
    <property type="term" value="P:pyridoxine biosynthetic process"/>
    <property type="evidence" value="ECO:0007669"/>
    <property type="project" value="UniProtKB-UniRule"/>
</dbReference>
<evidence type="ECO:0000256" key="11">
    <source>
        <dbReference type="PIRSR" id="PIRSR000190-2"/>
    </source>
</evidence>
<dbReference type="Pfam" id="PF01243">
    <property type="entry name" value="PNPOx_N"/>
    <property type="match status" value="1"/>
</dbReference>
<dbReference type="GO" id="GO:0010181">
    <property type="term" value="F:FMN binding"/>
    <property type="evidence" value="ECO:0007669"/>
    <property type="project" value="UniProtKB-UniRule"/>
</dbReference>
<dbReference type="AlphaFoldDB" id="A0A6J4NK05"/>
<dbReference type="UniPathway" id="UPA01068">
    <property type="reaction ID" value="UER00304"/>
</dbReference>
<feature type="domain" description="Pyridoxamine 5'-phosphate oxidase N-terminal" evidence="12">
    <location>
        <begin position="35"/>
        <end position="155"/>
    </location>
</feature>
<name>A0A6J4NK05_9ACTN</name>
<dbReference type="SUPFAM" id="SSF50475">
    <property type="entry name" value="FMN-binding split barrel"/>
    <property type="match status" value="1"/>
</dbReference>
<keyword evidence="6 9" id="KW-0288">FMN</keyword>
<comment type="function">
    <text evidence="9">Catalyzes the oxidation of either pyridoxine 5'-phosphate (PNP) or pyridoxamine 5'-phosphate (PMP) into pyridoxal 5'-phosphate (PLP).</text>
</comment>
<protein>
    <recommendedName>
        <fullName evidence="9">Pyridoxine/pyridoxamine 5'-phosphate oxidase</fullName>
        <ecNumber evidence="9">1.4.3.5</ecNumber>
    </recommendedName>
    <alternativeName>
        <fullName evidence="9">PNP/PMP oxidase</fullName>
        <shortName evidence="9">PNPOx</shortName>
    </alternativeName>
    <alternativeName>
        <fullName evidence="9">Pyridoxal 5'-phosphate synthase</fullName>
    </alternativeName>
</protein>
<feature type="binding site" evidence="9 10">
    <location>
        <position position="132"/>
    </location>
    <ligand>
        <name>substrate</name>
    </ligand>
</feature>